<dbReference type="RefSeq" id="WP_095607058.1">
    <property type="nucleotide sequence ID" value="NZ_NSKE01000008.1"/>
</dbReference>
<dbReference type="AlphaFoldDB" id="A0A2A2G6Q3"/>
<protein>
    <recommendedName>
        <fullName evidence="4">Outer membrane protein beta-barrel domain-containing protein</fullName>
    </recommendedName>
</protein>
<evidence type="ECO:0000313" key="2">
    <source>
        <dbReference type="EMBL" id="PAU93446.1"/>
    </source>
</evidence>
<proteinExistence type="predicted"/>
<keyword evidence="1" id="KW-0732">Signal</keyword>
<evidence type="ECO:0000313" key="3">
    <source>
        <dbReference type="Proteomes" id="UP000218831"/>
    </source>
</evidence>
<evidence type="ECO:0000256" key="1">
    <source>
        <dbReference type="SAM" id="SignalP"/>
    </source>
</evidence>
<dbReference type="OrthoDB" id="1523941at2"/>
<feature type="signal peptide" evidence="1">
    <location>
        <begin position="1"/>
        <end position="20"/>
    </location>
</feature>
<accession>A0A2A2G6Q3</accession>
<keyword evidence="3" id="KW-1185">Reference proteome</keyword>
<gene>
    <name evidence="2" type="ORF">CK503_11985</name>
</gene>
<name>A0A2A2G6Q3_9BACT</name>
<comment type="caution">
    <text evidence="2">The sequence shown here is derived from an EMBL/GenBank/DDBJ whole genome shotgun (WGS) entry which is preliminary data.</text>
</comment>
<dbReference type="EMBL" id="NSKE01000008">
    <property type="protein sequence ID" value="PAU93446.1"/>
    <property type="molecule type" value="Genomic_DNA"/>
</dbReference>
<sequence>MRCAKITVTTLLFFVLLTTATVTQGQTTYEDDSGFFTPVVESLYLRGGIFEDTQLIGPAIGYRFNNRYDLSLHSELLNTESNILMDASTIQLSILNLGLTAGQTSYWKNGVLLRNEISMYQAINLNLEGYEAPQDPSLTSALGVSSLYKPLSISKAITFFPNIGALIGIGSYRPPVYSSANLRQGFDGFVAGPQLGLDTKFNIGESFSITAKPQYRLRYNFTHEHSTGTLTFNVLFNF</sequence>
<feature type="chain" id="PRO_5012991192" description="Outer membrane protein beta-barrel domain-containing protein" evidence="1">
    <location>
        <begin position="21"/>
        <end position="238"/>
    </location>
</feature>
<evidence type="ECO:0008006" key="4">
    <source>
        <dbReference type="Google" id="ProtNLM"/>
    </source>
</evidence>
<organism evidence="2 3">
    <name type="scientific">Fodinibius salipaludis</name>
    <dbReference type="NCBI Taxonomy" id="2032627"/>
    <lineage>
        <taxon>Bacteria</taxon>
        <taxon>Pseudomonadati</taxon>
        <taxon>Balneolota</taxon>
        <taxon>Balneolia</taxon>
        <taxon>Balneolales</taxon>
        <taxon>Balneolaceae</taxon>
        <taxon>Fodinibius</taxon>
    </lineage>
</organism>
<reference evidence="2 3" key="1">
    <citation type="submission" date="2017-08" db="EMBL/GenBank/DDBJ databases">
        <title>Aliifodinibius alkalisoli sp. nov., isolated from saline alkaline soil.</title>
        <authorList>
            <person name="Liu D."/>
            <person name="Zhang G."/>
        </authorList>
    </citation>
    <scope>NUCLEOTIDE SEQUENCE [LARGE SCALE GENOMIC DNA]</scope>
    <source>
        <strain evidence="2 3">WN023</strain>
    </source>
</reference>
<dbReference type="Proteomes" id="UP000218831">
    <property type="component" value="Unassembled WGS sequence"/>
</dbReference>